<feature type="compositionally biased region" description="Low complexity" evidence="1">
    <location>
        <begin position="340"/>
        <end position="349"/>
    </location>
</feature>
<feature type="compositionally biased region" description="Basic and acidic residues" evidence="1">
    <location>
        <begin position="361"/>
        <end position="372"/>
    </location>
</feature>
<evidence type="ECO:0000313" key="5">
    <source>
        <dbReference type="Proteomes" id="UP001176521"/>
    </source>
</evidence>
<name>A0AAN6G608_9BASI</name>
<comment type="caution">
    <text evidence="4">The sequence shown here is derived from an EMBL/GenBank/DDBJ whole genome shotgun (WGS) entry which is preliminary data.</text>
</comment>
<dbReference type="AlphaFoldDB" id="A0AAN6G608"/>
<feature type="transmembrane region" description="Helical" evidence="2">
    <location>
        <begin position="156"/>
        <end position="177"/>
    </location>
</feature>
<dbReference type="Pfam" id="PF20152">
    <property type="entry name" value="DUF6534"/>
    <property type="match status" value="1"/>
</dbReference>
<keyword evidence="5" id="KW-1185">Reference proteome</keyword>
<evidence type="ECO:0000256" key="1">
    <source>
        <dbReference type="SAM" id="MobiDB-lite"/>
    </source>
</evidence>
<feature type="compositionally biased region" description="Polar residues" evidence="1">
    <location>
        <begin position="373"/>
        <end position="383"/>
    </location>
</feature>
<feature type="transmembrane region" description="Helical" evidence="2">
    <location>
        <begin position="116"/>
        <end position="144"/>
    </location>
</feature>
<evidence type="ECO:0000313" key="4">
    <source>
        <dbReference type="EMBL" id="KAK0519323.1"/>
    </source>
</evidence>
<feature type="transmembrane region" description="Helical" evidence="2">
    <location>
        <begin position="6"/>
        <end position="33"/>
    </location>
</feature>
<dbReference type="PANTHER" id="PTHR40465">
    <property type="entry name" value="CHROMOSOME 1, WHOLE GENOME SHOTGUN SEQUENCE"/>
    <property type="match status" value="1"/>
</dbReference>
<sequence>MGALDLSLGGLFIGVILNVLLFGFSCVQIYLYQARFRHDSWKIKTIAYSVFLFDFCNSLFDVIFLYRLLVTHFGNFVAANTSDIFFALDPVMTGLIAFICQSFFAWRVRRLTHTWWIPAIIIVAGGASFVCALATTIGVVRVVFYDQLQRIKVVVIIWLTGAALADTVITAALIYTLNKSRTGFPATDDVLTKLIRATLQTGLLTSTFAIIDLILYLASTSTLHLVFNLPLAKLYCNTLLSSLNARAMIPVTEAYSSEMHSTRHSAYRPHHLSGGVGMHSHMSQTRSGGIMSGVGIGGGGAGDAGDLETESRHLGDSTSKSSLPFRADSAPSLGYNETRSLSGGTALSQQGGGAQGQHPLGLDRDMEKHSEGESSPVSFQHVPNNRGVHVLTVEERYEERHRDEDLS</sequence>
<evidence type="ECO:0000256" key="2">
    <source>
        <dbReference type="SAM" id="Phobius"/>
    </source>
</evidence>
<dbReference type="PANTHER" id="PTHR40465:SF1">
    <property type="entry name" value="DUF6534 DOMAIN-CONTAINING PROTEIN"/>
    <property type="match status" value="1"/>
</dbReference>
<evidence type="ECO:0000259" key="3">
    <source>
        <dbReference type="Pfam" id="PF20152"/>
    </source>
</evidence>
<feature type="transmembrane region" description="Helical" evidence="2">
    <location>
        <begin position="45"/>
        <end position="69"/>
    </location>
</feature>
<feature type="compositionally biased region" description="Gly residues" evidence="1">
    <location>
        <begin position="290"/>
        <end position="303"/>
    </location>
</feature>
<dbReference type="Proteomes" id="UP001176521">
    <property type="component" value="Unassembled WGS sequence"/>
</dbReference>
<feature type="transmembrane region" description="Helical" evidence="2">
    <location>
        <begin position="197"/>
        <end position="218"/>
    </location>
</feature>
<keyword evidence="2" id="KW-1133">Transmembrane helix</keyword>
<proteinExistence type="predicted"/>
<accession>A0AAN6G608</accession>
<reference evidence="4" key="1">
    <citation type="journal article" date="2023" name="PhytoFront">
        <title>Draft Genome Resources of Seven Strains of Tilletia horrida, Causal Agent of Kernel Smut of Rice.</title>
        <authorList>
            <person name="Khanal S."/>
            <person name="Antony Babu S."/>
            <person name="Zhou X.G."/>
        </authorList>
    </citation>
    <scope>NUCLEOTIDE SEQUENCE</scope>
    <source>
        <strain evidence="4">TX3</strain>
    </source>
</reference>
<feature type="domain" description="DUF6534" evidence="3">
    <location>
        <begin position="162"/>
        <end position="247"/>
    </location>
</feature>
<keyword evidence="2" id="KW-0472">Membrane</keyword>
<gene>
    <name evidence="4" type="ORF">OC842_007488</name>
</gene>
<protein>
    <recommendedName>
        <fullName evidence="3">DUF6534 domain-containing protein</fullName>
    </recommendedName>
</protein>
<keyword evidence="2" id="KW-0812">Transmembrane</keyword>
<dbReference type="InterPro" id="IPR045339">
    <property type="entry name" value="DUF6534"/>
</dbReference>
<feature type="transmembrane region" description="Helical" evidence="2">
    <location>
        <begin position="84"/>
        <end position="104"/>
    </location>
</feature>
<feature type="compositionally biased region" description="Basic and acidic residues" evidence="1">
    <location>
        <begin position="392"/>
        <end position="407"/>
    </location>
</feature>
<dbReference type="EMBL" id="JAPDMQ010001022">
    <property type="protein sequence ID" value="KAK0519323.1"/>
    <property type="molecule type" value="Genomic_DNA"/>
</dbReference>
<organism evidence="4 5">
    <name type="scientific">Tilletia horrida</name>
    <dbReference type="NCBI Taxonomy" id="155126"/>
    <lineage>
        <taxon>Eukaryota</taxon>
        <taxon>Fungi</taxon>
        <taxon>Dikarya</taxon>
        <taxon>Basidiomycota</taxon>
        <taxon>Ustilaginomycotina</taxon>
        <taxon>Exobasidiomycetes</taxon>
        <taxon>Tilletiales</taxon>
        <taxon>Tilletiaceae</taxon>
        <taxon>Tilletia</taxon>
    </lineage>
</organism>
<feature type="region of interest" description="Disordered" evidence="1">
    <location>
        <begin position="278"/>
        <end position="407"/>
    </location>
</feature>